<sequence length="493" mass="55099">MTSSGDSLDKYPLLAPTLPLYSTSPPPFGHALKTHFSFDPAYVNLNHGSYGSLPTPVAEAIKPIAALAEANPDKFHRFEYIPMLEEVRRRLAAMLSEKEGDVKVDEVVCVPNASHGISTVMRNFIWEEGDVLIDCNTTYNSVSRTVQYLNDVPPHPKVAQFTMLFPVARAKILEDWRLHVRAVQQSRLQSTSSSAPTTISSSNSSYIDPGSQPNPATDKKKLPKVVAIIDSITSMPGVSLPWVEMVQILREECGGGGNDANVWCVIDAAHSIGQEVDLAHKISLASPDFLITNCHKWLFSKRSCAVLYVPKRNQHVIKTTFPTSAMYIPLGERKDGGDGFAGMFTWTGTIDFIPYLSTAHALHFRSWLGGEEKINEYCKKIGREGAKRMSEILDTEEMDPKGEYEYNMVNIALPIQCPLDAGVDLLRQIDALYRKKMIMERNMFSPAYWHNGKWWTRCSGQVWTEVDDFEKVAHVLKDVCKDIIDELGLTKAT</sequence>
<dbReference type="Gene3D" id="3.40.640.10">
    <property type="entry name" value="Type I PLP-dependent aspartate aminotransferase-like (Major domain)"/>
    <property type="match status" value="2"/>
</dbReference>
<keyword evidence="1" id="KW-0663">Pyridoxal phosphate</keyword>
<feature type="compositionally biased region" description="Low complexity" evidence="2">
    <location>
        <begin position="190"/>
        <end position="205"/>
    </location>
</feature>
<dbReference type="Gene3D" id="3.90.1150.10">
    <property type="entry name" value="Aspartate Aminotransferase, domain 1"/>
    <property type="match status" value="2"/>
</dbReference>
<evidence type="ECO:0008006" key="5">
    <source>
        <dbReference type="Google" id="ProtNLM"/>
    </source>
</evidence>
<dbReference type="InterPro" id="IPR015422">
    <property type="entry name" value="PyrdxlP-dep_Trfase_small"/>
</dbReference>
<evidence type="ECO:0000313" key="4">
    <source>
        <dbReference type="Proteomes" id="UP001498398"/>
    </source>
</evidence>
<evidence type="ECO:0000256" key="2">
    <source>
        <dbReference type="SAM" id="MobiDB-lite"/>
    </source>
</evidence>
<dbReference type="Proteomes" id="UP001498398">
    <property type="component" value="Unassembled WGS sequence"/>
</dbReference>
<comment type="caution">
    <text evidence="3">The sequence shown here is derived from an EMBL/GenBank/DDBJ whole genome shotgun (WGS) entry which is preliminary data.</text>
</comment>
<dbReference type="SUPFAM" id="SSF53383">
    <property type="entry name" value="PLP-dependent transferases"/>
    <property type="match status" value="1"/>
</dbReference>
<evidence type="ECO:0000256" key="1">
    <source>
        <dbReference type="ARBA" id="ARBA00022898"/>
    </source>
</evidence>
<name>A0ABR1JDM8_9AGAR</name>
<accession>A0ABR1JDM8</accession>
<dbReference type="InterPro" id="IPR015421">
    <property type="entry name" value="PyrdxlP-dep_Trfase_major"/>
</dbReference>
<reference evidence="3 4" key="1">
    <citation type="submission" date="2024-01" db="EMBL/GenBank/DDBJ databases">
        <title>A draft genome for the cacao thread blight pathogen Marasmiellus scandens.</title>
        <authorList>
            <person name="Baruah I.K."/>
            <person name="Leung J."/>
            <person name="Bukari Y."/>
            <person name="Amoako-Attah I."/>
            <person name="Meinhardt L.W."/>
            <person name="Bailey B.A."/>
            <person name="Cohen S.P."/>
        </authorList>
    </citation>
    <scope>NUCLEOTIDE SEQUENCE [LARGE SCALE GENOMIC DNA]</scope>
    <source>
        <strain evidence="3 4">GH-19</strain>
    </source>
</reference>
<proteinExistence type="predicted"/>
<dbReference type="InterPro" id="IPR015424">
    <property type="entry name" value="PyrdxlP-dep_Trfase"/>
</dbReference>
<organism evidence="3 4">
    <name type="scientific">Marasmiellus scandens</name>
    <dbReference type="NCBI Taxonomy" id="2682957"/>
    <lineage>
        <taxon>Eukaryota</taxon>
        <taxon>Fungi</taxon>
        <taxon>Dikarya</taxon>
        <taxon>Basidiomycota</taxon>
        <taxon>Agaricomycotina</taxon>
        <taxon>Agaricomycetes</taxon>
        <taxon>Agaricomycetidae</taxon>
        <taxon>Agaricales</taxon>
        <taxon>Marasmiineae</taxon>
        <taxon>Omphalotaceae</taxon>
        <taxon>Marasmiellus</taxon>
    </lineage>
</organism>
<keyword evidence="4" id="KW-1185">Reference proteome</keyword>
<dbReference type="PANTHER" id="PTHR43092">
    <property type="entry name" value="L-CYSTEINE DESULFHYDRASE"/>
    <property type="match status" value="1"/>
</dbReference>
<dbReference type="EMBL" id="JBANRG010000021">
    <property type="protein sequence ID" value="KAK7456459.1"/>
    <property type="molecule type" value="Genomic_DNA"/>
</dbReference>
<feature type="region of interest" description="Disordered" evidence="2">
    <location>
        <begin position="187"/>
        <end position="218"/>
    </location>
</feature>
<dbReference type="PANTHER" id="PTHR43092:SF2">
    <property type="entry name" value="HERCYNYLCYSTEINE SULFOXIDE LYASE"/>
    <property type="match status" value="1"/>
</dbReference>
<gene>
    <name evidence="3" type="ORF">VKT23_010708</name>
</gene>
<evidence type="ECO:0000313" key="3">
    <source>
        <dbReference type="EMBL" id="KAK7456459.1"/>
    </source>
</evidence>
<protein>
    <recommendedName>
        <fullName evidence="5">PLP-dependent transferase</fullName>
    </recommendedName>
</protein>